<evidence type="ECO:0000313" key="6">
    <source>
        <dbReference type="EMBL" id="GLX66989.1"/>
    </source>
</evidence>
<evidence type="ECO:0008006" key="8">
    <source>
        <dbReference type="Google" id="ProtNLM"/>
    </source>
</evidence>
<accession>A0ABQ6G7N1</accession>
<evidence type="ECO:0000256" key="3">
    <source>
        <dbReference type="ARBA" id="ARBA00023002"/>
    </source>
</evidence>
<evidence type="ECO:0000256" key="2">
    <source>
        <dbReference type="ARBA" id="ARBA00022723"/>
    </source>
</evidence>
<dbReference type="RefSeq" id="WP_284237702.1">
    <property type="nucleotide sequence ID" value="NZ_BSSQ01000005.1"/>
</dbReference>
<dbReference type="Proteomes" id="UP001157114">
    <property type="component" value="Unassembled WGS sequence"/>
</dbReference>
<dbReference type="EMBL" id="BSSQ01000005">
    <property type="protein sequence ID" value="GLX66989.1"/>
    <property type="molecule type" value="Genomic_DNA"/>
</dbReference>
<dbReference type="InterPro" id="IPR039650">
    <property type="entry name" value="HdrA-like"/>
</dbReference>
<dbReference type="PANTHER" id="PTHR43498">
    <property type="entry name" value="FERREDOXIN:COB-COM HETERODISULFIDE REDUCTASE SUBUNIT A"/>
    <property type="match status" value="1"/>
</dbReference>
<evidence type="ECO:0000256" key="1">
    <source>
        <dbReference type="ARBA" id="ARBA00022485"/>
    </source>
</evidence>
<keyword evidence="3" id="KW-0560">Oxidoreductase</keyword>
<dbReference type="PANTHER" id="PTHR43498:SF1">
    <property type="entry name" value="COB--COM HETERODISULFIDE REDUCTASE IRON-SULFUR SUBUNIT A"/>
    <property type="match status" value="1"/>
</dbReference>
<sequence>MKYIQQSYDVVVCGGGLAGFCAAVAAARSGASTCLIQDRPVFGGNSSSEVRVTPHGAANFHAYARETGIISELLIEERAVNHEKIRENGWTNSVWDMVMYDMAVRTPNLTFHLNTSVTSVQLDGDKIRSVRAVIANAETELEIGGSIFIDSTGDGIVADLAGCEWRWGSEGQEEFGEPHAPLQASSNTMGNSIHFRAKDMGRPVPFKAPSWAVKHEDPDYFYKQGRTFYDTESGYWWIEIGIPWNTIYDNETIRHELTRHTLGIWDWMKNHDPVLREQTANLALDWIGQVPGKRESRRILGRYFMTEHDIQNRTVFQDEIAYGGWFVDLHTPGGLLAETAEPASAEGYSETTEYAQKSYCGPYGIPLRIMLSKDMRNLMMAGRNVSVTHAALGTVRVMSTTALMGQAAGTSAAYAINQQVELAELTGSKVQDIQQRLLRDGCFLPNYKNEDDHDLAREAAIQVSSSAVAYGVGPESRDYTNGFRSSKLQEQRKQQNEPLTHMRGQWIAIEDGCIDTISVCLSNTSGIPQRVQASIVPVDHIWDYRAETGDVYAEAELTVPVGVKQWVEWKVNWRQASAKPGYVRLQLGANSAVEWHTAGTVIPGHVSAYDMGAGKMRRYLSDGGTLSYRITPAQACFGGENLVSGVARPHQYTNLWLSDPTDPVPPFIQLSWSQQQTIQEVQLVFPGHLFQEYHKYEPFYQDPQCPKEYVIEAFLDDAWTTLVHVEDNYQRLSRHTLEQPIVTNQLRIVILATNGDSSAGVYEVRCY</sequence>
<evidence type="ECO:0000256" key="4">
    <source>
        <dbReference type="ARBA" id="ARBA00023004"/>
    </source>
</evidence>
<gene>
    <name evidence="6" type="ORF">MU1_13330</name>
</gene>
<name>A0ABQ6G7N1_9BACL</name>
<comment type="caution">
    <text evidence="6">The sequence shown here is derived from an EMBL/GenBank/DDBJ whole genome shotgun (WGS) entry which is preliminary data.</text>
</comment>
<dbReference type="SUPFAM" id="SSF51905">
    <property type="entry name" value="FAD/NAD(P)-binding domain"/>
    <property type="match status" value="1"/>
</dbReference>
<organism evidence="6 7">
    <name type="scientific">Paenibacillus glycanilyticus</name>
    <dbReference type="NCBI Taxonomy" id="126569"/>
    <lineage>
        <taxon>Bacteria</taxon>
        <taxon>Bacillati</taxon>
        <taxon>Bacillota</taxon>
        <taxon>Bacilli</taxon>
        <taxon>Bacillales</taxon>
        <taxon>Paenibacillaceae</taxon>
        <taxon>Paenibacillus</taxon>
    </lineage>
</organism>
<keyword evidence="2" id="KW-0479">Metal-binding</keyword>
<keyword evidence="1" id="KW-0004">4Fe-4S</keyword>
<dbReference type="InterPro" id="IPR008979">
    <property type="entry name" value="Galactose-bd-like_sf"/>
</dbReference>
<protein>
    <recommendedName>
        <fullName evidence="8">FAD-dependent oxidoreductase</fullName>
    </recommendedName>
</protein>
<keyword evidence="7" id="KW-1185">Reference proteome</keyword>
<reference evidence="6 7" key="1">
    <citation type="submission" date="2023-03" db="EMBL/GenBank/DDBJ databases">
        <title>Draft genome sequence of the bacteria which degrade cell wall of Tricholomamatutake.</title>
        <authorList>
            <person name="Konishi Y."/>
            <person name="Fukuta Y."/>
            <person name="Shirasaka N."/>
        </authorList>
    </citation>
    <scope>NUCLEOTIDE SEQUENCE [LARGE SCALE GENOMIC DNA]</scope>
    <source>
        <strain evidence="7">mu1</strain>
    </source>
</reference>
<proteinExistence type="predicted"/>
<dbReference type="InterPro" id="IPR036188">
    <property type="entry name" value="FAD/NAD-bd_sf"/>
</dbReference>
<keyword evidence="5" id="KW-0411">Iron-sulfur</keyword>
<dbReference type="Gene3D" id="3.50.50.60">
    <property type="entry name" value="FAD/NAD(P)-binding domain"/>
    <property type="match status" value="1"/>
</dbReference>
<dbReference type="Gene3D" id="2.60.120.260">
    <property type="entry name" value="Galactose-binding domain-like"/>
    <property type="match status" value="1"/>
</dbReference>
<keyword evidence="4" id="KW-0408">Iron</keyword>
<dbReference type="SUPFAM" id="SSF49785">
    <property type="entry name" value="Galactose-binding domain-like"/>
    <property type="match status" value="1"/>
</dbReference>
<evidence type="ECO:0000313" key="7">
    <source>
        <dbReference type="Proteomes" id="UP001157114"/>
    </source>
</evidence>
<dbReference type="Pfam" id="PF12831">
    <property type="entry name" value="FAD_oxidored"/>
    <property type="match status" value="1"/>
</dbReference>
<evidence type="ECO:0000256" key="5">
    <source>
        <dbReference type="ARBA" id="ARBA00023014"/>
    </source>
</evidence>